<dbReference type="Proteomes" id="UP000250245">
    <property type="component" value="Unassembled WGS sequence"/>
</dbReference>
<keyword evidence="1" id="KW-0812">Transmembrane</keyword>
<name>A0A2X2YRX2_9ACTO</name>
<feature type="transmembrane region" description="Helical" evidence="1">
    <location>
        <begin position="76"/>
        <end position="97"/>
    </location>
</feature>
<dbReference type="GeneID" id="55564968"/>
<accession>A0A2X2YRX2</accession>
<feature type="domain" description="Urease accessory protein UreH-like transmembrane" evidence="2">
    <location>
        <begin position="12"/>
        <end position="204"/>
    </location>
</feature>
<gene>
    <name evidence="3" type="ORF">NCTC11820_01762</name>
</gene>
<evidence type="ECO:0000256" key="1">
    <source>
        <dbReference type="SAM" id="Phobius"/>
    </source>
</evidence>
<proteinExistence type="predicted"/>
<dbReference type="Pfam" id="PF13386">
    <property type="entry name" value="DsbD_2"/>
    <property type="match status" value="1"/>
</dbReference>
<evidence type="ECO:0000313" key="4">
    <source>
        <dbReference type="Proteomes" id="UP000250245"/>
    </source>
</evidence>
<dbReference type="PANTHER" id="PTHR31272">
    <property type="entry name" value="CYTOCHROME C-TYPE BIOGENESIS PROTEIN HI_1454-RELATED"/>
    <property type="match status" value="1"/>
</dbReference>
<protein>
    <submittedName>
        <fullName evidence="3">Thiol:disulfide interchange protein</fullName>
    </submittedName>
</protein>
<dbReference type="InterPro" id="IPR051790">
    <property type="entry name" value="Cytochrome_c-biogenesis_DsbD"/>
</dbReference>
<feature type="transmembrane region" description="Helical" evidence="1">
    <location>
        <begin position="271"/>
        <end position="290"/>
    </location>
</feature>
<sequence length="306" mass="32441">MDSVTFAVAYAGGILTLFSPCSALLIPSFFSYAFSSKTKLASRTAVFFLGLMAGLLPTGAAFGALGAMLNAKLRGLTVWAGLVIVLFGLWQALALPVPNFGRLRTRWQVWKWQRATRQAQVSNPSPREGHVPVERTAPAAIFLLGLTYGVAATGCQAPILGSILAFSVSGGSPVTGFFTMFAFGVGMFTPVAVLSFVWNLIPNRVLRPRPIKVLGRDSTLGNLVSGLLITLLGLVMALSGPGGLATSLLTASAQSNLEFAVQRTLAGIPNWLFWLLAALLAAFVTVYLWGKRRPYPSDDTAADSAS</sequence>
<feature type="transmembrane region" description="Helical" evidence="1">
    <location>
        <begin position="46"/>
        <end position="70"/>
    </location>
</feature>
<feature type="transmembrane region" description="Helical" evidence="1">
    <location>
        <begin position="177"/>
        <end position="201"/>
    </location>
</feature>
<dbReference type="EMBL" id="UASJ01000001">
    <property type="protein sequence ID" value="SQB65691.1"/>
    <property type="molecule type" value="Genomic_DNA"/>
</dbReference>
<keyword evidence="1" id="KW-0472">Membrane</keyword>
<dbReference type="RefSeq" id="WP_013188983.1">
    <property type="nucleotide sequence ID" value="NZ_CP068112.1"/>
</dbReference>
<feature type="transmembrane region" description="Helical" evidence="1">
    <location>
        <begin position="222"/>
        <end position="251"/>
    </location>
</feature>
<evidence type="ECO:0000259" key="2">
    <source>
        <dbReference type="Pfam" id="PF13386"/>
    </source>
</evidence>
<feature type="transmembrane region" description="Helical" evidence="1">
    <location>
        <begin position="140"/>
        <end position="165"/>
    </location>
</feature>
<keyword evidence="1" id="KW-1133">Transmembrane helix</keyword>
<dbReference type="OMA" id="FAPCCIT"/>
<organism evidence="3 4">
    <name type="scientific">Mobiluncus curtisii</name>
    <dbReference type="NCBI Taxonomy" id="2051"/>
    <lineage>
        <taxon>Bacteria</taxon>
        <taxon>Bacillati</taxon>
        <taxon>Actinomycetota</taxon>
        <taxon>Actinomycetes</taxon>
        <taxon>Actinomycetales</taxon>
        <taxon>Actinomycetaceae</taxon>
        <taxon>Mobiluncus</taxon>
    </lineage>
</organism>
<dbReference type="AlphaFoldDB" id="A0A2X2YRX2"/>
<evidence type="ECO:0000313" key="3">
    <source>
        <dbReference type="EMBL" id="SQB65691.1"/>
    </source>
</evidence>
<reference evidence="3 4" key="1">
    <citation type="submission" date="2018-06" db="EMBL/GenBank/DDBJ databases">
        <authorList>
            <consortium name="Pathogen Informatics"/>
            <person name="Doyle S."/>
        </authorList>
    </citation>
    <scope>NUCLEOTIDE SEQUENCE [LARGE SCALE GENOMIC DNA]</scope>
    <source>
        <strain evidence="3 4">NCTC11820</strain>
    </source>
</reference>
<dbReference type="PANTHER" id="PTHR31272:SF4">
    <property type="entry name" value="CYTOCHROME C-TYPE BIOGENESIS PROTEIN HI_1454-RELATED"/>
    <property type="match status" value="1"/>
</dbReference>
<feature type="transmembrane region" description="Helical" evidence="1">
    <location>
        <begin position="6"/>
        <end position="34"/>
    </location>
</feature>
<dbReference type="InterPro" id="IPR039447">
    <property type="entry name" value="UreH-like_TM_dom"/>
</dbReference>